<accession>A0A6J5MDA6</accession>
<gene>
    <name evidence="1" type="ORF">UFOVP449_94</name>
</gene>
<protein>
    <submittedName>
        <fullName evidence="1">Uncharacterized protein</fullName>
    </submittedName>
</protein>
<reference evidence="1" key="1">
    <citation type="submission" date="2020-04" db="EMBL/GenBank/DDBJ databases">
        <authorList>
            <person name="Chiriac C."/>
            <person name="Salcher M."/>
            <person name="Ghai R."/>
            <person name="Kavagutti S V."/>
        </authorList>
    </citation>
    <scope>NUCLEOTIDE SEQUENCE</scope>
</reference>
<proteinExistence type="predicted"/>
<sequence length="1506" mass="156492">MALKFPDILQHNNTNYAIVDANQVRGTAFTLSNLSQTGSSIPDDKRSTGIIVFVVSEQKYYGYFGATTSSNDWNNSVNWKQLADGQNAASLGVITTGSVGTNQTISGSLTVIGGLIGTASFAATSVSASHAITSSYTLRGIITASASGNVITFTKGDGSTFITTITTGSSISELLSNVQNGQIIYNSGSAIAGVPGMFYTNGILTVTGAFNGNLIGTASWAQTASYALTANTSAFAINAATSSYPFIATGSTIYSHHANLSGSVRFNISPDHSFMAGQRAGMDARFVPFLNQQTSQNQHSIFIGYESGFATLTSSYNIFLGNESGKYANNVSQSIFIGSLAGIWSLGANSVFIGRNSGNRAFYANDSVFIGNNAGFRAQNARYSNFIGFQAGLATTNNNSPGPNNTIIGTNITLQPSISNSINLGGIIFASGTYSNPVGNPRSTPVSNGKVGINIYPNDFNFEVNGTTNIRNGLYVSNSFNLSGSSTQFGDALITGSLLISGGNAIISGAIDLVPTQDPDPTGANLTDSFLFVSASNTALGYDLYIRQDGNLVKLKWFEGILNTGILYGGTLSYSGSTNQFTISSGSGIIIDHNATTGSEISPMIAYVKWPTQTLSVTNITSSQNTYVYIGTDGSVNQQTTFFTPEQYNYYLPIGRVSHYNKSTINGVVGNIVTSYDIDSQQNVLVRALGPLKLSGFDISGQTGTLRLNVASGEAFNLGGFYQYNQDFPSTYVQNNSFPTASIIRIYRSGSSYIFNDNGGAYWTTIDPANYDNGTGVLQSVGNNNWSIQRVMVNPISGRAHVYYGQSVYSTYDLAVSNLSSDPFSEDSSTKNSYVLAAYLIVRGNATNLLDTSNNKIIQGPLFRAAVGVGGGGTGGAAATALASLTDVTITSPLNRQSLVYDANNGKWVNSYSISGSLTGSLLGTASLALTASFVTSSNVFGPNGANSILTASFAATAANATSASFATTASFALNAGVSTPFPFSGSAIITGSLLVSGSGIVVTGSVNVLSGITGSLFGTASFASTASFVAGYVAGNGGVGQIAYWTGTNSQTGSSNLFWDNTNRRVGIGTNVPSFSIHLNDESNVESFNIFKFSSATSGGLAVSRARGTQAAPTAVLTNDGLLTIAGRGYRTAGGNAYNVYSTAINFIAGEDYTSTANGSYITFETTQNATTTRSERLRILGNGNVLIGTNTDGGFRLDVNGTTRLQNTLTVSAGGANLTGNTNIVGNLSSSGLVNISSTPTVLSVTGSGFLVTQQLSQSSTVGSQIYGVNISPIMFGTTGSQTETAFRVAPTFTGSALATASVNIIADFGAVNVGSQLVVNDIVSGSIYMVNDISGLPIIEATSDWTVNMYDFPSRVFRKTGSIIELGILSSTASSVNFLADTILNEGVGVVYRTTQASGSTFGAVTSSLWRLLQTATSSVFVQATVTGFDTGSRDTIGGDIKGVIKFNAGTASFVGTPTSYSVSDNPGVGFALVAGNRSGSLLVYGTGSRAYQWAATVITQIV</sequence>
<dbReference type="EMBL" id="LR796420">
    <property type="protein sequence ID" value="CAB4142946.1"/>
    <property type="molecule type" value="Genomic_DNA"/>
</dbReference>
<name>A0A6J5MDA6_9CAUD</name>
<dbReference type="Gene3D" id="2.160.30.10">
    <property type="entry name" value="heat- and protease-stable fragment of the bacteriophage t4 short fibre, domain 2"/>
    <property type="match status" value="1"/>
</dbReference>
<organism evidence="1">
    <name type="scientific">uncultured Caudovirales phage</name>
    <dbReference type="NCBI Taxonomy" id="2100421"/>
    <lineage>
        <taxon>Viruses</taxon>
        <taxon>Duplodnaviria</taxon>
        <taxon>Heunggongvirae</taxon>
        <taxon>Uroviricota</taxon>
        <taxon>Caudoviricetes</taxon>
        <taxon>Peduoviridae</taxon>
        <taxon>Maltschvirus</taxon>
        <taxon>Maltschvirus maltsch</taxon>
    </lineage>
</organism>
<evidence type="ECO:0000313" key="1">
    <source>
        <dbReference type="EMBL" id="CAB4142946.1"/>
    </source>
</evidence>